<dbReference type="PANTHER" id="PTHR47381">
    <property type="entry name" value="ALPHA/BETA-HYDROLASES SUPERFAMILY PROTEIN"/>
    <property type="match status" value="1"/>
</dbReference>
<dbReference type="STRING" id="1465756.BIV18_06805"/>
<organism evidence="2 3">
    <name type="scientific">Peptoniphilus porci</name>
    <dbReference type="NCBI Taxonomy" id="2652280"/>
    <lineage>
        <taxon>Bacteria</taxon>
        <taxon>Bacillati</taxon>
        <taxon>Bacillota</taxon>
        <taxon>Tissierellia</taxon>
        <taxon>Tissierellales</taxon>
        <taxon>Peptoniphilaceae</taxon>
        <taxon>Peptoniphilus</taxon>
    </lineage>
</organism>
<dbReference type="SUPFAM" id="SSF53474">
    <property type="entry name" value="alpha/beta-Hydrolases"/>
    <property type="match status" value="1"/>
</dbReference>
<protein>
    <submittedName>
        <fullName evidence="2">Phospholipase</fullName>
    </submittedName>
</protein>
<keyword evidence="3" id="KW-1185">Reference proteome</keyword>
<dbReference type="GO" id="GO:0008236">
    <property type="term" value="F:serine-type peptidase activity"/>
    <property type="evidence" value="ECO:0007669"/>
    <property type="project" value="InterPro"/>
</dbReference>
<gene>
    <name evidence="2" type="ORF">BIV18_06805</name>
</gene>
<proteinExistence type="predicted"/>
<dbReference type="Proteomes" id="UP000187166">
    <property type="component" value="Unassembled WGS sequence"/>
</dbReference>
<dbReference type="GO" id="GO:0006508">
    <property type="term" value="P:proteolysis"/>
    <property type="evidence" value="ECO:0007669"/>
    <property type="project" value="InterPro"/>
</dbReference>
<dbReference type="InterPro" id="IPR029058">
    <property type="entry name" value="AB_hydrolase_fold"/>
</dbReference>
<reference evidence="2 3" key="1">
    <citation type="journal article" date="2016" name="Appl. Environ. Microbiol.">
        <title>Function and Phylogeny of Bacterial Butyryl Coenzyme A:Acetate Transferases and Their Diversity in the Proximal Colon of Swine.</title>
        <authorList>
            <person name="Trachsel J."/>
            <person name="Bayles D.O."/>
            <person name="Looft T."/>
            <person name="Levine U.Y."/>
            <person name="Allen H.K."/>
        </authorList>
    </citation>
    <scope>NUCLEOTIDE SEQUENCE [LARGE SCALE GENOMIC DNA]</scope>
    <source>
        <strain evidence="2 3">35-6-1</strain>
    </source>
</reference>
<accession>A0A1U7M0N9</accession>
<evidence type="ECO:0000313" key="2">
    <source>
        <dbReference type="EMBL" id="OLR65240.1"/>
    </source>
</evidence>
<evidence type="ECO:0000259" key="1">
    <source>
        <dbReference type="Pfam" id="PF00326"/>
    </source>
</evidence>
<dbReference type="InterPro" id="IPR001375">
    <property type="entry name" value="Peptidase_S9_cat"/>
</dbReference>
<feature type="domain" description="Peptidase S9 prolyl oligopeptidase catalytic" evidence="1">
    <location>
        <begin position="113"/>
        <end position="241"/>
    </location>
</feature>
<evidence type="ECO:0000313" key="3">
    <source>
        <dbReference type="Proteomes" id="UP000187166"/>
    </source>
</evidence>
<dbReference type="PANTHER" id="PTHR47381:SF3">
    <property type="entry name" value="ALPHA_BETA-HYDROLASES SUPERFAMILY PROTEIN"/>
    <property type="match status" value="1"/>
</dbReference>
<dbReference type="Gene3D" id="3.40.50.1820">
    <property type="entry name" value="alpha/beta hydrolase"/>
    <property type="match status" value="1"/>
</dbReference>
<dbReference type="AlphaFoldDB" id="A0A1U7M0N9"/>
<name>A0A1U7M0N9_9FIRM</name>
<sequence>MEYLKMNYSDINKINIGEVPAIIIEPNLKTNKTIVFYHGWGSCKENQIFRGNIFASYGYRVILPDARYHGERNNIDLDYTAEDIEAKYILKVIMHNIEEAPSIFKFIEENYPENEIAVGGHSMGAITAGGLYNFKKDLKMAFVYNGINDWHALVDALNKIKKEEKIDENEFRINEFFLDMNPMDSPENFKDRPIVLYNGEDDDIIDPAGQESFARKIEKIYSDKKLLDFQTFEATSHQVTTQMLEASIIFSKEIAGF</sequence>
<comment type="caution">
    <text evidence="2">The sequence shown here is derived from an EMBL/GenBank/DDBJ whole genome shotgun (WGS) entry which is preliminary data.</text>
</comment>
<dbReference type="EMBL" id="MJIH01000001">
    <property type="protein sequence ID" value="OLR65240.1"/>
    <property type="molecule type" value="Genomic_DNA"/>
</dbReference>
<dbReference type="Pfam" id="PF00326">
    <property type="entry name" value="Peptidase_S9"/>
    <property type="match status" value="1"/>
</dbReference>